<dbReference type="AlphaFoldDB" id="A0A075AI70"/>
<dbReference type="RefSeq" id="XP_009165114.1">
    <property type="nucleotide sequence ID" value="XM_009166850.1"/>
</dbReference>
<dbReference type="EMBL" id="KL596650">
    <property type="protein sequence ID" value="KER31119.1"/>
    <property type="molecule type" value="Genomic_DNA"/>
</dbReference>
<evidence type="ECO:0000313" key="3">
    <source>
        <dbReference type="Proteomes" id="UP000054324"/>
    </source>
</evidence>
<evidence type="ECO:0000313" key="2">
    <source>
        <dbReference type="EMBL" id="KER31119.1"/>
    </source>
</evidence>
<feature type="compositionally biased region" description="Basic and acidic residues" evidence="1">
    <location>
        <begin position="76"/>
        <end position="85"/>
    </location>
</feature>
<proteinExistence type="predicted"/>
<name>A0A075AI70_OPIVI</name>
<feature type="region of interest" description="Disordered" evidence="1">
    <location>
        <begin position="76"/>
        <end position="98"/>
    </location>
</feature>
<organism evidence="2 3">
    <name type="scientific">Opisthorchis viverrini</name>
    <name type="common">Southeast Asian liver fluke</name>
    <dbReference type="NCBI Taxonomy" id="6198"/>
    <lineage>
        <taxon>Eukaryota</taxon>
        <taxon>Metazoa</taxon>
        <taxon>Spiralia</taxon>
        <taxon>Lophotrochozoa</taxon>
        <taxon>Platyhelminthes</taxon>
        <taxon>Trematoda</taxon>
        <taxon>Digenea</taxon>
        <taxon>Opisthorchiida</taxon>
        <taxon>Opisthorchiata</taxon>
        <taxon>Opisthorchiidae</taxon>
        <taxon>Opisthorchis</taxon>
    </lineage>
</organism>
<evidence type="ECO:0000256" key="1">
    <source>
        <dbReference type="SAM" id="MobiDB-lite"/>
    </source>
</evidence>
<dbReference type="CTD" id="20316759"/>
<sequence>MCAGDHSQPLGNQSVRFLGPAFFTSLGKHLTVFTILSQKIVRPEPPDHLVFQLLLIRELGCSPLAFLEWLNLAERSSSDSHRETTSEVAQAAEQGARR</sequence>
<dbReference type="KEGG" id="ovi:T265_02571"/>
<gene>
    <name evidence="2" type="ORF">T265_02571</name>
</gene>
<keyword evidence="3" id="KW-1185">Reference proteome</keyword>
<dbReference type="Proteomes" id="UP000054324">
    <property type="component" value="Unassembled WGS sequence"/>
</dbReference>
<reference evidence="2 3" key="1">
    <citation type="submission" date="2013-11" db="EMBL/GenBank/DDBJ databases">
        <title>Opisthorchis viverrini - life in the bile duct.</title>
        <authorList>
            <person name="Young N.D."/>
            <person name="Nagarajan N."/>
            <person name="Lin S.J."/>
            <person name="Korhonen P.K."/>
            <person name="Jex A.R."/>
            <person name="Hall R.S."/>
            <person name="Safavi-Hemami H."/>
            <person name="Kaewkong W."/>
            <person name="Bertrand D."/>
            <person name="Gao S."/>
            <person name="Seet Q."/>
            <person name="Wongkham S."/>
            <person name="Teh B.T."/>
            <person name="Wongkham C."/>
            <person name="Intapan P.M."/>
            <person name="Maleewong W."/>
            <person name="Yang X."/>
            <person name="Hu M."/>
            <person name="Wang Z."/>
            <person name="Hofmann A."/>
            <person name="Sternberg P.W."/>
            <person name="Tan P."/>
            <person name="Wang J."/>
            <person name="Gasser R.B."/>
        </authorList>
    </citation>
    <scope>NUCLEOTIDE SEQUENCE [LARGE SCALE GENOMIC DNA]</scope>
</reference>
<dbReference type="GeneID" id="20316759"/>
<accession>A0A075AI70</accession>
<protein>
    <submittedName>
        <fullName evidence="2">Uncharacterized protein</fullName>
    </submittedName>
</protein>